<name>A0ABS6RYX0_9BACT</name>
<sequence length="998" mass="107385">MAKSNAMVLDNYGTLPVRFEQNEGQTHKQYSYVARGQGYTMFLKADGVVMAVTPSKEYTTNNKISHKNTKPTKNSKINVVRINFAGDVKAHGLTALDVLEGKSNYLIGNSDGKWLRNITAYQRVKYNGLYPGIDLVLYGNQRQIEYDFVVQPGADLRKIALKIDGPTSVKINKDGDIVFNMYGGDMLMRKPNIYQELDGRKKTINGTYVVNNKNPKTTTISFKVDDYNKTLPLVIDPVLQYSTYLGGSSGDQALAIAVDTLGSAYVTGKTISLDFPLVHQYHNSYNGDYYDIFVSKFSKDGSSLIYSTYVGGIRDDEARDIAVDTNGNAYIAGSTYSQDFPIVSSYQTSLQGLVDAFVAKLSPDGTALLYSTYLGGTSNDEANAIAVDSGGNAYIAGYTYSTDFPINNAYQPDLAGGNDAFVTKLSASGIYIPYSTYLGGTAEEEATGIVVDVNSNAYITGFTSSTNFPTTSGSFQPVHGGGTYDAFATKLSPTGSPYFSTYIGGNDSDRAGAIAIDTTANVYIAGSTASINFPTTATAAQTALKGMADAFVTKIVTAGSSLSYSTYIGGTNTDTAKAIAVDKDDNINVAGETTSTDFPTLNPFKKTNSGFSDAFVARLRFSAADVSYSLHFSTYLGGSADDKATAIAVDQRGDVYLCGYTASTNFPVIRAMQSTFKPTVKDTDIAVDAFVAKVRFNSYRNDFNADGNGDILWQNTANGQLYVWLINGTDFYSGDSPSTLNDPNWQYRGKGDFNADGNSDVLWQNTATGQLVIWFMDGPKIQSIGNLATMSGQSWQIKGFGDFNSDGNTDIIWQNSSTGEVGIWFIDGATVAGTVSLGAVSSQWQFKGVDDFSGDDKTDVLWQNSTTGQLVIWFMDGAQISTVGSLPAVAGSSWQIRTTADFNADGRSDLLWQDSTSGQLYVWLLDGATITGGGPTAVMTDPNWQLKAVNDFNNDHKADILWFNSSTGQAYIWLMDGAYIASGGSPGAVGANSPWQIK</sequence>
<dbReference type="InterPro" id="IPR052918">
    <property type="entry name" value="Motility_Chemotaxis_Reg"/>
</dbReference>
<reference evidence="2 3" key="1">
    <citation type="journal article" date="2020" name="J Geophys Res Biogeosci">
        <title>Magnetotaxis as an Adaptation to Enable Bacterial Shuttling of Microbial Sulfur and Sulfur Cycling Across Aquatic Oxic#Anoxic Interfaces.</title>
        <authorList>
            <person name="Li J."/>
            <person name="Liu P."/>
            <person name="Wang J."/>
            <person name="Roberts A.P."/>
            <person name="Pan Y."/>
        </authorList>
    </citation>
    <scope>NUCLEOTIDE SEQUENCE [LARGE SCALE GENOMIC DNA]</scope>
    <source>
        <strain evidence="2 3">MYR-1_YQ</strain>
    </source>
</reference>
<comment type="caution">
    <text evidence="2">The sequence shown here is derived from an EMBL/GenBank/DDBJ whole genome shotgun (WGS) entry which is preliminary data.</text>
</comment>
<dbReference type="Proteomes" id="UP001196980">
    <property type="component" value="Unassembled WGS sequence"/>
</dbReference>
<feature type="domain" description="DUF7948" evidence="1">
    <location>
        <begin position="19"/>
        <end position="238"/>
    </location>
</feature>
<dbReference type="InterPro" id="IPR010620">
    <property type="entry name" value="SBBP_repeat"/>
</dbReference>
<dbReference type="InterPro" id="IPR057708">
    <property type="entry name" value="DUF7948"/>
</dbReference>
<proteinExistence type="predicted"/>
<dbReference type="PANTHER" id="PTHR35580">
    <property type="entry name" value="CELL SURFACE GLYCOPROTEIN (S-LAYER PROTEIN)-LIKE PROTEIN"/>
    <property type="match status" value="1"/>
</dbReference>
<dbReference type="EMBL" id="JABXWD010000103">
    <property type="protein sequence ID" value="MBV6341393.1"/>
    <property type="molecule type" value="Genomic_DNA"/>
</dbReference>
<evidence type="ECO:0000313" key="3">
    <source>
        <dbReference type="Proteomes" id="UP001196980"/>
    </source>
</evidence>
<dbReference type="RefSeq" id="WP_218252029.1">
    <property type="nucleotide sequence ID" value="NZ_JABXWD010000103.1"/>
</dbReference>
<accession>A0ABS6RYX0</accession>
<dbReference type="PANTHER" id="PTHR35580:SF1">
    <property type="entry name" value="PHYTASE-LIKE DOMAIN-CONTAINING PROTEIN"/>
    <property type="match status" value="1"/>
</dbReference>
<gene>
    <name evidence="2" type="ORF">HWQ67_07330</name>
</gene>
<dbReference type="Pfam" id="PF25778">
    <property type="entry name" value="DUF7948"/>
    <property type="match status" value="1"/>
</dbReference>
<evidence type="ECO:0000259" key="1">
    <source>
        <dbReference type="Pfam" id="PF25778"/>
    </source>
</evidence>
<dbReference type="Pfam" id="PF06739">
    <property type="entry name" value="SBBP"/>
    <property type="match status" value="6"/>
</dbReference>
<keyword evidence="3" id="KW-1185">Reference proteome</keyword>
<evidence type="ECO:0000313" key="2">
    <source>
        <dbReference type="EMBL" id="MBV6341393.1"/>
    </source>
</evidence>
<organism evidence="2 3">
    <name type="scientific">Candidatus Magnetobacterium casense</name>
    <dbReference type="NCBI Taxonomy" id="1455061"/>
    <lineage>
        <taxon>Bacteria</taxon>
        <taxon>Pseudomonadati</taxon>
        <taxon>Nitrospirota</taxon>
        <taxon>Thermodesulfovibrionia</taxon>
        <taxon>Thermodesulfovibrionales</taxon>
        <taxon>Candidatus Magnetobacteriaceae</taxon>
        <taxon>Candidatus Magnetobacterium</taxon>
    </lineage>
</organism>
<protein>
    <submittedName>
        <fullName evidence="2">SBBP repeat-containing protein</fullName>
    </submittedName>
</protein>